<sequence length="151" mass="17063">MKEMTKAINPVPMRTKTLREVSPTETPKEGTFRRLSDVEFKSKRERGLCFRCDEHELEVFEDACEEFRAVELQAIKVNDVVELSMNSVWGNSQFHCATLVKEEKLRVESTANYGIIMGIGTVVKGKGLCKGVRLQLTELSIVEELLALQLG</sequence>
<organism evidence="1 2">
    <name type="scientific">Cucumis melo var. makuwa</name>
    <name type="common">Oriental melon</name>
    <dbReference type="NCBI Taxonomy" id="1194695"/>
    <lineage>
        <taxon>Eukaryota</taxon>
        <taxon>Viridiplantae</taxon>
        <taxon>Streptophyta</taxon>
        <taxon>Embryophyta</taxon>
        <taxon>Tracheophyta</taxon>
        <taxon>Spermatophyta</taxon>
        <taxon>Magnoliopsida</taxon>
        <taxon>eudicotyledons</taxon>
        <taxon>Gunneridae</taxon>
        <taxon>Pentapetalae</taxon>
        <taxon>rosids</taxon>
        <taxon>fabids</taxon>
        <taxon>Cucurbitales</taxon>
        <taxon>Cucurbitaceae</taxon>
        <taxon>Benincaseae</taxon>
        <taxon>Cucumis</taxon>
    </lineage>
</organism>
<evidence type="ECO:0000313" key="2">
    <source>
        <dbReference type="Proteomes" id="UP000321947"/>
    </source>
</evidence>
<evidence type="ECO:0000313" key="1">
    <source>
        <dbReference type="EMBL" id="TYK04781.1"/>
    </source>
</evidence>
<protein>
    <submittedName>
        <fullName evidence="1">Ty3-gypsy retrotransposon protein</fullName>
    </submittedName>
</protein>
<name>A0A5D3BYM1_CUCMM</name>
<dbReference type="Proteomes" id="UP000321947">
    <property type="component" value="Unassembled WGS sequence"/>
</dbReference>
<dbReference type="EMBL" id="SSTD01014035">
    <property type="protein sequence ID" value="TYK04781.1"/>
    <property type="molecule type" value="Genomic_DNA"/>
</dbReference>
<proteinExistence type="predicted"/>
<comment type="caution">
    <text evidence="1">The sequence shown here is derived from an EMBL/GenBank/DDBJ whole genome shotgun (WGS) entry which is preliminary data.</text>
</comment>
<accession>A0A5D3BYM1</accession>
<gene>
    <name evidence="1" type="ORF">E5676_scaffold68G001000</name>
</gene>
<reference evidence="1 2" key="1">
    <citation type="submission" date="2019-08" db="EMBL/GenBank/DDBJ databases">
        <title>Draft genome sequences of two oriental melons (Cucumis melo L. var makuwa).</title>
        <authorList>
            <person name="Kwon S.-Y."/>
        </authorList>
    </citation>
    <scope>NUCLEOTIDE SEQUENCE [LARGE SCALE GENOMIC DNA]</scope>
    <source>
        <strain evidence="2">cv. Chang Bougi</strain>
        <tissue evidence="1">Leaf</tissue>
    </source>
</reference>
<dbReference type="AlphaFoldDB" id="A0A5D3BYM1"/>